<evidence type="ECO:0000313" key="2">
    <source>
        <dbReference type="EMBL" id="KAG0272826.1"/>
    </source>
</evidence>
<accession>A0AAD4H4A7</accession>
<feature type="region of interest" description="Disordered" evidence="1">
    <location>
        <begin position="110"/>
        <end position="134"/>
    </location>
</feature>
<keyword evidence="3" id="KW-1185">Reference proteome</keyword>
<name>A0AAD4H4A7_9FUNG</name>
<protein>
    <submittedName>
        <fullName evidence="2">Uncharacterized protein</fullName>
    </submittedName>
</protein>
<proteinExistence type="predicted"/>
<reference evidence="2" key="1">
    <citation type="journal article" date="2020" name="Fungal Divers.">
        <title>Resolving the Mortierellaceae phylogeny through synthesis of multi-gene phylogenetics and phylogenomics.</title>
        <authorList>
            <person name="Vandepol N."/>
            <person name="Liber J."/>
            <person name="Desiro A."/>
            <person name="Na H."/>
            <person name="Kennedy M."/>
            <person name="Barry K."/>
            <person name="Grigoriev I.V."/>
            <person name="Miller A.N."/>
            <person name="O'Donnell K."/>
            <person name="Stajich J.E."/>
            <person name="Bonito G."/>
        </authorList>
    </citation>
    <scope>NUCLEOTIDE SEQUENCE</scope>
    <source>
        <strain evidence="2">NRRL 28262</strain>
    </source>
</reference>
<feature type="region of interest" description="Disordered" evidence="1">
    <location>
        <begin position="146"/>
        <end position="174"/>
    </location>
</feature>
<evidence type="ECO:0000256" key="1">
    <source>
        <dbReference type="SAM" id="MobiDB-lite"/>
    </source>
</evidence>
<comment type="caution">
    <text evidence="2">The sequence shown here is derived from an EMBL/GenBank/DDBJ whole genome shotgun (WGS) entry which is preliminary data.</text>
</comment>
<feature type="non-terminal residue" evidence="2">
    <location>
        <position position="174"/>
    </location>
</feature>
<feature type="compositionally biased region" description="Low complexity" evidence="1">
    <location>
        <begin position="110"/>
        <end position="126"/>
    </location>
</feature>
<evidence type="ECO:0000313" key="3">
    <source>
        <dbReference type="Proteomes" id="UP001194580"/>
    </source>
</evidence>
<feature type="compositionally biased region" description="Basic residues" evidence="1">
    <location>
        <begin position="165"/>
        <end position="174"/>
    </location>
</feature>
<dbReference type="Proteomes" id="UP001194580">
    <property type="component" value="Unassembled WGS sequence"/>
</dbReference>
<dbReference type="EMBL" id="JAAAIL010000851">
    <property type="protein sequence ID" value="KAG0272826.1"/>
    <property type="molecule type" value="Genomic_DNA"/>
</dbReference>
<dbReference type="AlphaFoldDB" id="A0AAD4H4A7"/>
<gene>
    <name evidence="2" type="ORF">BGZ95_011386</name>
</gene>
<sequence>MAQDFLMSSALDVEEIPQEWVWDTFQQTAVDPLTLDRISYPIQEQQHQQQLSQVDLASHLTLQPYLLHPPTHSLTPSSGIHTGSPVWHPNALEPASRAVGQSSTPLALYGSSAPASSAPTIPGASSLDPTMGSNASVSLANYLSQPRPTATAGVLRPSRSDGVGRKSRKSSSKT</sequence>
<organism evidence="2 3">
    <name type="scientific">Linnemannia exigua</name>
    <dbReference type="NCBI Taxonomy" id="604196"/>
    <lineage>
        <taxon>Eukaryota</taxon>
        <taxon>Fungi</taxon>
        <taxon>Fungi incertae sedis</taxon>
        <taxon>Mucoromycota</taxon>
        <taxon>Mortierellomycotina</taxon>
        <taxon>Mortierellomycetes</taxon>
        <taxon>Mortierellales</taxon>
        <taxon>Mortierellaceae</taxon>
        <taxon>Linnemannia</taxon>
    </lineage>
</organism>